<keyword evidence="1" id="KW-0175">Coiled coil</keyword>
<dbReference type="AlphaFoldDB" id="A0A8J3M307"/>
<organism evidence="2 3">
    <name type="scientific">Planotetraspora kaengkrachanensis</name>
    <dbReference type="NCBI Taxonomy" id="575193"/>
    <lineage>
        <taxon>Bacteria</taxon>
        <taxon>Bacillati</taxon>
        <taxon>Actinomycetota</taxon>
        <taxon>Actinomycetes</taxon>
        <taxon>Streptosporangiales</taxon>
        <taxon>Streptosporangiaceae</taxon>
        <taxon>Planotetraspora</taxon>
    </lineage>
</organism>
<feature type="coiled-coil region" evidence="1">
    <location>
        <begin position="10"/>
        <end position="78"/>
    </location>
</feature>
<comment type="caution">
    <text evidence="2">The sequence shown here is derived from an EMBL/GenBank/DDBJ whole genome shotgun (WGS) entry which is preliminary data.</text>
</comment>
<reference evidence="2 3" key="1">
    <citation type="submission" date="2021-01" db="EMBL/GenBank/DDBJ databases">
        <title>Whole genome shotgun sequence of Planotetraspora kaengkrachanensis NBRC 104272.</title>
        <authorList>
            <person name="Komaki H."/>
            <person name="Tamura T."/>
        </authorList>
    </citation>
    <scope>NUCLEOTIDE SEQUENCE [LARGE SCALE GENOMIC DNA]</scope>
    <source>
        <strain evidence="2 3">NBRC 104272</strain>
    </source>
</reference>
<gene>
    <name evidence="2" type="ORF">Pka01_13020</name>
</gene>
<name>A0A8J3M307_9ACTN</name>
<evidence type="ECO:0000313" key="2">
    <source>
        <dbReference type="EMBL" id="GIG78175.1"/>
    </source>
</evidence>
<protein>
    <submittedName>
        <fullName evidence="2">Uncharacterized protein</fullName>
    </submittedName>
</protein>
<evidence type="ECO:0000313" key="3">
    <source>
        <dbReference type="Proteomes" id="UP000630097"/>
    </source>
</evidence>
<sequence length="82" mass="9460">MDEDGMTMDDAEIRDQLQEVETELVRLRESAAEIRREIGERWDAPTDAAEMATVITNAEQQEALIETLEARRERLRQRLGTS</sequence>
<keyword evidence="3" id="KW-1185">Reference proteome</keyword>
<evidence type="ECO:0000256" key="1">
    <source>
        <dbReference type="SAM" id="Coils"/>
    </source>
</evidence>
<dbReference type="EMBL" id="BONV01000004">
    <property type="protein sequence ID" value="GIG78175.1"/>
    <property type="molecule type" value="Genomic_DNA"/>
</dbReference>
<accession>A0A8J3M307</accession>
<proteinExistence type="predicted"/>
<dbReference type="Proteomes" id="UP000630097">
    <property type="component" value="Unassembled WGS sequence"/>
</dbReference>